<accession>A0ABZ0UTX0</accession>
<dbReference type="RefSeq" id="WP_323738692.1">
    <property type="nucleotide sequence ID" value="NZ_CP112932.1"/>
</dbReference>
<gene>
    <name evidence="2" type="ORF">Trichorick_00523</name>
</gene>
<sequence>MSKIEIYLLLFTDSFVSSLAINTSKEIMVYTIKAFNSANREITIIVVTVASLVANFANYFFGKVLYNIFDRTGIEQQRLTRNNRLLKLAKYNRIFLLLSIIPFFGKFVPVIAGFSKFPMISTILICSGLKFGYYIYLMIM</sequence>
<protein>
    <submittedName>
        <fullName evidence="2">DedA family protein</fullName>
    </submittedName>
</protein>
<reference evidence="2 3" key="1">
    <citation type="submission" date="2022-10" db="EMBL/GenBank/DDBJ databases">
        <title>Host association and intracellularity evolved multiple times independently in the Rickettsiales.</title>
        <authorList>
            <person name="Castelli M."/>
            <person name="Nardi T."/>
            <person name="Gammuto L."/>
            <person name="Bellinzona G."/>
            <person name="Sabaneyeva E."/>
            <person name="Potekhin A."/>
            <person name="Serra V."/>
            <person name="Petroni G."/>
            <person name="Sassera D."/>
        </authorList>
    </citation>
    <scope>NUCLEOTIDE SEQUENCE [LARGE SCALE GENOMIC DNA]</scope>
    <source>
        <strain evidence="2 3">Kr 154-4</strain>
    </source>
</reference>
<evidence type="ECO:0000313" key="2">
    <source>
        <dbReference type="EMBL" id="WPY00640.1"/>
    </source>
</evidence>
<name>A0ABZ0UTX0_9RICK</name>
<dbReference type="Proteomes" id="UP001326613">
    <property type="component" value="Chromosome"/>
</dbReference>
<dbReference type="EMBL" id="CP112932">
    <property type="protein sequence ID" value="WPY00640.1"/>
    <property type="molecule type" value="Genomic_DNA"/>
</dbReference>
<proteinExistence type="predicted"/>
<feature type="transmembrane region" description="Helical" evidence="1">
    <location>
        <begin position="42"/>
        <end position="61"/>
    </location>
</feature>
<feature type="transmembrane region" description="Helical" evidence="1">
    <location>
        <begin position="120"/>
        <end position="139"/>
    </location>
</feature>
<organism evidence="2 3">
    <name type="scientific">Candidatus Trichorickettsia mobilis</name>
    <dbReference type="NCBI Taxonomy" id="1346319"/>
    <lineage>
        <taxon>Bacteria</taxon>
        <taxon>Pseudomonadati</taxon>
        <taxon>Pseudomonadota</taxon>
        <taxon>Alphaproteobacteria</taxon>
        <taxon>Rickettsiales</taxon>
        <taxon>Rickettsiaceae</taxon>
        <taxon>Rickettsieae</taxon>
        <taxon>Candidatus Trichorickettsia</taxon>
    </lineage>
</organism>
<evidence type="ECO:0000313" key="3">
    <source>
        <dbReference type="Proteomes" id="UP001326613"/>
    </source>
</evidence>
<evidence type="ECO:0000256" key="1">
    <source>
        <dbReference type="SAM" id="Phobius"/>
    </source>
</evidence>
<keyword evidence="1" id="KW-0812">Transmembrane</keyword>
<keyword evidence="1" id="KW-0472">Membrane</keyword>
<feature type="transmembrane region" description="Helical" evidence="1">
    <location>
        <begin position="94"/>
        <end position="114"/>
    </location>
</feature>
<keyword evidence="3" id="KW-1185">Reference proteome</keyword>
<keyword evidence="1" id="KW-1133">Transmembrane helix</keyword>